<keyword evidence="3" id="KW-1185">Reference proteome</keyword>
<organism evidence="2 3">
    <name type="scientific">Glossina palpalis gambiensis</name>
    <dbReference type="NCBI Taxonomy" id="67801"/>
    <lineage>
        <taxon>Eukaryota</taxon>
        <taxon>Metazoa</taxon>
        <taxon>Ecdysozoa</taxon>
        <taxon>Arthropoda</taxon>
        <taxon>Hexapoda</taxon>
        <taxon>Insecta</taxon>
        <taxon>Pterygota</taxon>
        <taxon>Neoptera</taxon>
        <taxon>Endopterygota</taxon>
        <taxon>Diptera</taxon>
        <taxon>Brachycera</taxon>
        <taxon>Muscomorpha</taxon>
        <taxon>Hippoboscoidea</taxon>
        <taxon>Glossinidae</taxon>
        <taxon>Glossina</taxon>
    </lineage>
</organism>
<reference evidence="2" key="2">
    <citation type="submission" date="2020-05" db="UniProtKB">
        <authorList>
            <consortium name="EnsemblMetazoa"/>
        </authorList>
    </citation>
    <scope>IDENTIFICATION</scope>
    <source>
        <strain evidence="2">IAEA</strain>
    </source>
</reference>
<protein>
    <submittedName>
        <fullName evidence="2">Uncharacterized protein</fullName>
    </submittedName>
</protein>
<reference evidence="3" key="1">
    <citation type="submission" date="2015-01" db="EMBL/GenBank/DDBJ databases">
        <authorList>
            <person name="Aksoy S."/>
            <person name="Warren W."/>
            <person name="Wilson R.K."/>
        </authorList>
    </citation>
    <scope>NUCLEOTIDE SEQUENCE [LARGE SCALE GENOMIC DNA]</scope>
    <source>
        <strain evidence="3">IAEA</strain>
    </source>
</reference>
<dbReference type="Proteomes" id="UP000092460">
    <property type="component" value="Unassembled WGS sequence"/>
</dbReference>
<evidence type="ECO:0000313" key="2">
    <source>
        <dbReference type="EnsemblMetazoa" id="GPPI042209-PA"/>
    </source>
</evidence>
<dbReference type="AlphaFoldDB" id="A0A1B0BVX7"/>
<evidence type="ECO:0000256" key="1">
    <source>
        <dbReference type="SAM" id="MobiDB-lite"/>
    </source>
</evidence>
<dbReference type="EnsemblMetazoa" id="GPPI042209-RA">
    <property type="protein sequence ID" value="GPPI042209-PA"/>
    <property type="gene ID" value="GPPI042209"/>
</dbReference>
<accession>A0A1B0BVX7</accession>
<sequence length="136" mass="15289">MIHNTSNQVFRRFQLGQENKKEEGAVGSCSAENFDRFLKRLDNILKMPNAETPNNTDWTCGNDIEGSNSSRNQQGSRADAVNPNQQLIDMLRQENEALLSCMQQIGNLKRKVRQSQTRDAEGTQNFRIAAATSVSN</sequence>
<dbReference type="VEuPathDB" id="VectorBase:GPPI042209"/>
<name>A0A1B0BVX7_9MUSC</name>
<dbReference type="EMBL" id="JXJN01021532">
    <property type="status" value="NOT_ANNOTATED_CDS"/>
    <property type="molecule type" value="Genomic_DNA"/>
</dbReference>
<feature type="region of interest" description="Disordered" evidence="1">
    <location>
        <begin position="48"/>
        <end position="83"/>
    </location>
</feature>
<evidence type="ECO:0000313" key="3">
    <source>
        <dbReference type="Proteomes" id="UP000092460"/>
    </source>
</evidence>
<proteinExistence type="predicted"/>
<feature type="compositionally biased region" description="Polar residues" evidence="1">
    <location>
        <begin position="51"/>
        <end position="83"/>
    </location>
</feature>